<dbReference type="HAMAP" id="MF_01366">
    <property type="entry name" value="Ribosomal_uL13"/>
    <property type="match status" value="1"/>
</dbReference>
<dbReference type="NCBIfam" id="TIGR01066">
    <property type="entry name" value="rplM_bact"/>
    <property type="match status" value="1"/>
</dbReference>
<comment type="similarity">
    <text evidence="1 5 6">Belongs to the universal ribosomal protein uL13 family.</text>
</comment>
<evidence type="ECO:0000256" key="5">
    <source>
        <dbReference type="HAMAP-Rule" id="MF_01366"/>
    </source>
</evidence>
<reference evidence="9" key="2">
    <citation type="journal article" date="2020" name="mSystems">
        <title>Genome- and Community-Level Interaction Insights into Carbon Utilization and Element Cycling Functions of Hydrothermarchaeota in Hydrothermal Sediment.</title>
        <authorList>
            <person name="Zhou Z."/>
            <person name="Liu Y."/>
            <person name="Xu W."/>
            <person name="Pan J."/>
            <person name="Luo Z.H."/>
            <person name="Li M."/>
        </authorList>
    </citation>
    <scope>NUCLEOTIDE SEQUENCE [LARGE SCALE GENOMIC DNA]</scope>
    <source>
        <strain evidence="10">SpSt-604</strain>
        <strain evidence="9">SpSt-640</strain>
    </source>
</reference>
<dbReference type="InterPro" id="IPR023563">
    <property type="entry name" value="Ribosomal_uL13_CS"/>
</dbReference>
<dbReference type="PROSITE" id="PS00783">
    <property type="entry name" value="RIBOSOMAL_L13"/>
    <property type="match status" value="1"/>
</dbReference>
<protein>
    <recommendedName>
        <fullName evidence="4 5">Large ribosomal subunit protein uL13</fullName>
    </recommendedName>
</protein>
<evidence type="ECO:0000313" key="8">
    <source>
        <dbReference type="EMBL" id="ANE40867.1"/>
    </source>
</evidence>
<dbReference type="GO" id="GO:0003735">
    <property type="term" value="F:structural constituent of ribosome"/>
    <property type="evidence" value="ECO:0007669"/>
    <property type="project" value="InterPro"/>
</dbReference>
<dbReference type="GO" id="GO:0003729">
    <property type="term" value="F:mRNA binding"/>
    <property type="evidence" value="ECO:0007669"/>
    <property type="project" value="UniProtKB-ARBA"/>
</dbReference>
<reference evidence="8 11" key="1">
    <citation type="submission" date="2014-08" db="EMBL/GenBank/DDBJ databases">
        <title>Fervidobacterium pennivorans DYC genome.</title>
        <authorList>
            <person name="Wushke S."/>
        </authorList>
    </citation>
    <scope>NUCLEOTIDE SEQUENCE [LARGE SCALE GENOMIC DNA]</scope>
    <source>
        <strain evidence="8 11">DYC</strain>
    </source>
</reference>
<dbReference type="PANTHER" id="PTHR11545">
    <property type="entry name" value="RIBOSOMAL PROTEIN L13"/>
    <property type="match status" value="1"/>
</dbReference>
<dbReference type="PIRSF" id="PIRSF002181">
    <property type="entry name" value="Ribosomal_L13"/>
    <property type="match status" value="1"/>
</dbReference>
<organism evidence="8 11">
    <name type="scientific">Fervidobacterium pennivorans</name>
    <dbReference type="NCBI Taxonomy" id="93466"/>
    <lineage>
        <taxon>Bacteria</taxon>
        <taxon>Thermotogati</taxon>
        <taxon>Thermotogota</taxon>
        <taxon>Thermotogae</taxon>
        <taxon>Thermotogales</taxon>
        <taxon>Fervidobacteriaceae</taxon>
        <taxon>Fervidobacterium</taxon>
    </lineage>
</organism>
<dbReference type="Gene3D" id="3.90.1180.10">
    <property type="entry name" value="Ribosomal protein L13"/>
    <property type="match status" value="1"/>
</dbReference>
<dbReference type="AlphaFoldDB" id="A0A172T1J7"/>
<dbReference type="PANTHER" id="PTHR11545:SF2">
    <property type="entry name" value="LARGE RIBOSOMAL SUBUNIT PROTEIN UL13M"/>
    <property type="match status" value="1"/>
</dbReference>
<dbReference type="OMA" id="HKPIYTP"/>
<evidence type="ECO:0000256" key="1">
    <source>
        <dbReference type="ARBA" id="ARBA00006227"/>
    </source>
</evidence>
<keyword evidence="2 5" id="KW-0689">Ribosomal protein</keyword>
<sequence>MARPLPIQKTTFPKKVERKWYLVDAAGKPLGRLATRIALLLQGKNEPTWSPHYDNGNFVVVINAEKVKLTGKKIKQKVYYHHSGYPGGLKSQTAEQILQKHPERLIELAVKRMLPKTTLGRHQFKRLKVYAGETHPHEAQKPEKVELL</sequence>
<name>A0A172T1J7_FERPE</name>
<evidence type="ECO:0000256" key="2">
    <source>
        <dbReference type="ARBA" id="ARBA00022980"/>
    </source>
</evidence>
<accession>A0A172T1J7</accession>
<comment type="function">
    <text evidence="5 7">This protein is one of the early assembly proteins of the 50S ribosomal subunit, although it is not seen to bind rRNA by itself. It is important during the early stages of 50S assembly.</text>
</comment>
<evidence type="ECO:0000313" key="10">
    <source>
        <dbReference type="EMBL" id="HGU42273.1"/>
    </source>
</evidence>
<dbReference type="Proteomes" id="UP000077096">
    <property type="component" value="Chromosome"/>
</dbReference>
<evidence type="ECO:0000313" key="11">
    <source>
        <dbReference type="Proteomes" id="UP000077096"/>
    </source>
</evidence>
<dbReference type="EMBL" id="DSZT01000160">
    <property type="protein sequence ID" value="HGU42273.1"/>
    <property type="molecule type" value="Genomic_DNA"/>
</dbReference>
<dbReference type="GO" id="GO:0006412">
    <property type="term" value="P:translation"/>
    <property type="evidence" value="ECO:0007669"/>
    <property type="project" value="UniProtKB-UniRule"/>
</dbReference>
<dbReference type="FunFam" id="3.90.1180.10:FF:000001">
    <property type="entry name" value="50S ribosomal protein L13"/>
    <property type="match status" value="1"/>
</dbReference>
<proteinExistence type="inferred from homology"/>
<gene>
    <name evidence="5 7" type="primary">rplM</name>
    <name evidence="10" type="ORF">ENT72_05080</name>
    <name evidence="9" type="ORF">ENU12_00730</name>
    <name evidence="8" type="ORF">JM64_01750</name>
</gene>
<dbReference type="PATRIC" id="fig|93466.3.peg.401"/>
<evidence type="ECO:0000256" key="3">
    <source>
        <dbReference type="ARBA" id="ARBA00023274"/>
    </source>
</evidence>
<dbReference type="KEGG" id="fng:JM64_01750"/>
<dbReference type="OrthoDB" id="9801330at2"/>
<dbReference type="InterPro" id="IPR036899">
    <property type="entry name" value="Ribosomal_uL13_sf"/>
</dbReference>
<comment type="subunit">
    <text evidence="5">Part of the 50S ribosomal subunit.</text>
</comment>
<evidence type="ECO:0000256" key="4">
    <source>
        <dbReference type="ARBA" id="ARBA00035201"/>
    </source>
</evidence>
<dbReference type="GO" id="GO:0022625">
    <property type="term" value="C:cytosolic large ribosomal subunit"/>
    <property type="evidence" value="ECO:0007669"/>
    <property type="project" value="TreeGrafter"/>
</dbReference>
<dbReference type="GO" id="GO:0017148">
    <property type="term" value="P:negative regulation of translation"/>
    <property type="evidence" value="ECO:0007669"/>
    <property type="project" value="TreeGrafter"/>
</dbReference>
<dbReference type="EMBL" id="CP011393">
    <property type="protein sequence ID" value="ANE40867.1"/>
    <property type="molecule type" value="Genomic_DNA"/>
</dbReference>
<dbReference type="CDD" id="cd00392">
    <property type="entry name" value="Ribosomal_L13"/>
    <property type="match status" value="1"/>
</dbReference>
<keyword evidence="3 5" id="KW-0687">Ribonucleoprotein</keyword>
<dbReference type="Pfam" id="PF00572">
    <property type="entry name" value="Ribosomal_L13"/>
    <property type="match status" value="1"/>
</dbReference>
<dbReference type="InterPro" id="IPR005822">
    <property type="entry name" value="Ribosomal_uL13"/>
</dbReference>
<evidence type="ECO:0000313" key="9">
    <source>
        <dbReference type="EMBL" id="HGQ76462.1"/>
    </source>
</evidence>
<evidence type="ECO:0000256" key="6">
    <source>
        <dbReference type="RuleBase" id="RU003877"/>
    </source>
</evidence>
<evidence type="ECO:0000256" key="7">
    <source>
        <dbReference type="RuleBase" id="RU003878"/>
    </source>
</evidence>
<dbReference type="InterPro" id="IPR005823">
    <property type="entry name" value="Ribosomal_uL13_bac-type"/>
</dbReference>
<dbReference type="SUPFAM" id="SSF52161">
    <property type="entry name" value="Ribosomal protein L13"/>
    <property type="match status" value="1"/>
</dbReference>
<dbReference type="EMBL" id="DTBH01000017">
    <property type="protein sequence ID" value="HGQ76462.1"/>
    <property type="molecule type" value="Genomic_DNA"/>
</dbReference>